<accession>A0ABR6ZSB0</accession>
<feature type="transmembrane region" description="Helical" evidence="4">
    <location>
        <begin position="64"/>
        <end position="82"/>
    </location>
</feature>
<gene>
    <name evidence="6" type="ORF">H8L32_14705</name>
</gene>
<evidence type="ECO:0000313" key="6">
    <source>
        <dbReference type="EMBL" id="MBC3918742.1"/>
    </source>
</evidence>
<sequence>MFLKRSKEEIILLMLCGLSIPSILPFGLIRMAQKNWLLATVDLLIVAGMLCIMLFVWRTRRVRFAGLAVTVFYSMGMLAAIYIKGQAIVYWVYPTMIAAFFILRANEALMINSVSLACLIGILFSAMSVLDLSSIIVTLVLINLFAAIFSHRTNLQHSELNQQAEKDFLTGVGNRRAFDRKLQEICADDHSQVNACLLILDLDHFKKVNDQFGHPVGDQVLISFCSLLRGRIRAIDSLFRYGGEEFVVVAMGADHITGARFAEELRALVEKTELLQDYPVTVSIGVAKKLPSDDTDTWFQRADTMLYAAKLSGRNAVRMDQPPEADSAGGAGASSLVAGSSSGR</sequence>
<dbReference type="SUPFAM" id="SSF55073">
    <property type="entry name" value="Nucleotide cyclase"/>
    <property type="match status" value="1"/>
</dbReference>
<dbReference type="Pfam" id="PF00990">
    <property type="entry name" value="GGDEF"/>
    <property type="match status" value="1"/>
</dbReference>
<feature type="transmembrane region" description="Helical" evidence="4">
    <location>
        <begin position="12"/>
        <end position="30"/>
    </location>
</feature>
<evidence type="ECO:0000256" key="2">
    <source>
        <dbReference type="ARBA" id="ARBA00034247"/>
    </source>
</evidence>
<dbReference type="PROSITE" id="PS50887">
    <property type="entry name" value="GGDEF"/>
    <property type="match status" value="1"/>
</dbReference>
<dbReference type="InterPro" id="IPR000160">
    <property type="entry name" value="GGDEF_dom"/>
</dbReference>
<proteinExistence type="predicted"/>
<dbReference type="InterPro" id="IPR043128">
    <property type="entry name" value="Rev_trsase/Diguanyl_cyclase"/>
</dbReference>
<protein>
    <recommendedName>
        <fullName evidence="1">diguanylate cyclase</fullName>
        <ecNumber evidence="1">2.7.7.65</ecNumber>
    </recommendedName>
</protein>
<name>A0ABR6ZSB0_9BURK</name>
<keyword evidence="4" id="KW-1133">Transmembrane helix</keyword>
<dbReference type="InterPro" id="IPR050469">
    <property type="entry name" value="Diguanylate_Cyclase"/>
</dbReference>
<feature type="domain" description="GGDEF" evidence="5">
    <location>
        <begin position="193"/>
        <end position="322"/>
    </location>
</feature>
<dbReference type="Proteomes" id="UP000650424">
    <property type="component" value="Unassembled WGS sequence"/>
</dbReference>
<dbReference type="RefSeq" id="WP_186948012.1">
    <property type="nucleotide sequence ID" value="NZ_JACOGF010000007.1"/>
</dbReference>
<keyword evidence="7" id="KW-1185">Reference proteome</keyword>
<evidence type="ECO:0000256" key="3">
    <source>
        <dbReference type="SAM" id="MobiDB-lite"/>
    </source>
</evidence>
<feature type="compositionally biased region" description="Low complexity" evidence="3">
    <location>
        <begin position="325"/>
        <end position="344"/>
    </location>
</feature>
<keyword evidence="4" id="KW-0472">Membrane</keyword>
<feature type="transmembrane region" description="Helical" evidence="4">
    <location>
        <begin position="116"/>
        <end position="149"/>
    </location>
</feature>
<dbReference type="SMART" id="SM00267">
    <property type="entry name" value="GGDEF"/>
    <property type="match status" value="1"/>
</dbReference>
<evidence type="ECO:0000256" key="4">
    <source>
        <dbReference type="SAM" id="Phobius"/>
    </source>
</evidence>
<dbReference type="PANTHER" id="PTHR45138:SF9">
    <property type="entry name" value="DIGUANYLATE CYCLASE DGCM-RELATED"/>
    <property type="match status" value="1"/>
</dbReference>
<evidence type="ECO:0000259" key="5">
    <source>
        <dbReference type="PROSITE" id="PS50887"/>
    </source>
</evidence>
<feature type="transmembrane region" description="Helical" evidence="4">
    <location>
        <begin position="36"/>
        <end position="57"/>
    </location>
</feature>
<dbReference type="CDD" id="cd01949">
    <property type="entry name" value="GGDEF"/>
    <property type="match status" value="1"/>
</dbReference>
<organism evidence="6 7">
    <name type="scientific">Undibacterium hunanense</name>
    <dbReference type="NCBI Taxonomy" id="2762292"/>
    <lineage>
        <taxon>Bacteria</taxon>
        <taxon>Pseudomonadati</taxon>
        <taxon>Pseudomonadota</taxon>
        <taxon>Betaproteobacteria</taxon>
        <taxon>Burkholderiales</taxon>
        <taxon>Oxalobacteraceae</taxon>
        <taxon>Undibacterium</taxon>
    </lineage>
</organism>
<feature type="region of interest" description="Disordered" evidence="3">
    <location>
        <begin position="318"/>
        <end position="344"/>
    </location>
</feature>
<feature type="transmembrane region" description="Helical" evidence="4">
    <location>
        <begin position="88"/>
        <end position="104"/>
    </location>
</feature>
<dbReference type="NCBIfam" id="TIGR00254">
    <property type="entry name" value="GGDEF"/>
    <property type="match status" value="1"/>
</dbReference>
<dbReference type="EC" id="2.7.7.65" evidence="1"/>
<comment type="caution">
    <text evidence="6">The sequence shown here is derived from an EMBL/GenBank/DDBJ whole genome shotgun (WGS) entry which is preliminary data.</text>
</comment>
<evidence type="ECO:0000256" key="1">
    <source>
        <dbReference type="ARBA" id="ARBA00012528"/>
    </source>
</evidence>
<evidence type="ECO:0000313" key="7">
    <source>
        <dbReference type="Proteomes" id="UP000650424"/>
    </source>
</evidence>
<dbReference type="EMBL" id="JACOGF010000007">
    <property type="protein sequence ID" value="MBC3918742.1"/>
    <property type="molecule type" value="Genomic_DNA"/>
</dbReference>
<comment type="catalytic activity">
    <reaction evidence="2">
        <text>2 GTP = 3',3'-c-di-GMP + 2 diphosphate</text>
        <dbReference type="Rhea" id="RHEA:24898"/>
        <dbReference type="ChEBI" id="CHEBI:33019"/>
        <dbReference type="ChEBI" id="CHEBI:37565"/>
        <dbReference type="ChEBI" id="CHEBI:58805"/>
        <dbReference type="EC" id="2.7.7.65"/>
    </reaction>
</comment>
<reference evidence="6 7" key="1">
    <citation type="submission" date="2020-08" db="EMBL/GenBank/DDBJ databases">
        <title>Novel species isolated from subtropical streams in China.</title>
        <authorList>
            <person name="Lu H."/>
        </authorList>
    </citation>
    <scope>NUCLEOTIDE SEQUENCE [LARGE SCALE GENOMIC DNA]</scope>
    <source>
        <strain evidence="6 7">CY18W</strain>
    </source>
</reference>
<keyword evidence="4" id="KW-0812">Transmembrane</keyword>
<dbReference type="PANTHER" id="PTHR45138">
    <property type="entry name" value="REGULATORY COMPONENTS OF SENSORY TRANSDUCTION SYSTEM"/>
    <property type="match status" value="1"/>
</dbReference>
<dbReference type="InterPro" id="IPR029787">
    <property type="entry name" value="Nucleotide_cyclase"/>
</dbReference>
<dbReference type="Gene3D" id="3.30.70.270">
    <property type="match status" value="1"/>
</dbReference>